<organism evidence="9 10">
    <name type="scientific">Epicoccum nigrum</name>
    <name type="common">Soil fungus</name>
    <name type="synonym">Epicoccum purpurascens</name>
    <dbReference type="NCBI Taxonomy" id="105696"/>
    <lineage>
        <taxon>Eukaryota</taxon>
        <taxon>Fungi</taxon>
        <taxon>Dikarya</taxon>
        <taxon>Ascomycota</taxon>
        <taxon>Pezizomycotina</taxon>
        <taxon>Dothideomycetes</taxon>
        <taxon>Pleosporomycetidae</taxon>
        <taxon>Pleosporales</taxon>
        <taxon>Pleosporineae</taxon>
        <taxon>Didymellaceae</taxon>
        <taxon>Epicoccum</taxon>
    </lineage>
</organism>
<dbReference type="GO" id="GO:0005737">
    <property type="term" value="C:cytoplasm"/>
    <property type="evidence" value="ECO:0007669"/>
    <property type="project" value="InterPro"/>
</dbReference>
<dbReference type="AlphaFoldDB" id="A0A1Y2LLS8"/>
<dbReference type="SUPFAM" id="SSF51569">
    <property type="entry name" value="Aldolase"/>
    <property type="match status" value="1"/>
</dbReference>
<dbReference type="OMA" id="EGPRMRN"/>
<dbReference type="Proteomes" id="UP000193240">
    <property type="component" value="Unassembled WGS sequence"/>
</dbReference>
<keyword evidence="3" id="KW-0963">Cytoplasm</keyword>
<dbReference type="InterPro" id="IPR028581">
    <property type="entry name" value="DeoC_typeI"/>
</dbReference>
<keyword evidence="5" id="KW-0704">Schiff base</keyword>
<dbReference type="PANTHER" id="PTHR10889:SF1">
    <property type="entry name" value="DEOXYRIBOSE-PHOSPHATE ALDOLASE"/>
    <property type="match status" value="1"/>
</dbReference>
<keyword evidence="4" id="KW-0456">Lyase</keyword>
<name>A0A1Y2LLS8_EPING</name>
<dbReference type="GO" id="GO:0004139">
    <property type="term" value="F:deoxyribose-phosphate aldolase activity"/>
    <property type="evidence" value="ECO:0007669"/>
    <property type="project" value="UniProtKB-EC"/>
</dbReference>
<dbReference type="STRING" id="105696.A0A1Y2LLS8"/>
<feature type="region of interest" description="Disordered" evidence="8">
    <location>
        <begin position="354"/>
        <end position="381"/>
    </location>
</feature>
<dbReference type="UniPathway" id="UPA00002">
    <property type="reaction ID" value="UER00468"/>
</dbReference>
<dbReference type="GO" id="GO:0009264">
    <property type="term" value="P:deoxyribonucleotide catabolic process"/>
    <property type="evidence" value="ECO:0007669"/>
    <property type="project" value="InterPro"/>
</dbReference>
<dbReference type="InterPro" id="IPR011343">
    <property type="entry name" value="DeoC"/>
</dbReference>
<dbReference type="Gene3D" id="3.20.20.70">
    <property type="entry name" value="Aldolase class I"/>
    <property type="match status" value="2"/>
</dbReference>
<evidence type="ECO:0000256" key="1">
    <source>
        <dbReference type="ARBA" id="ARBA00010936"/>
    </source>
</evidence>
<dbReference type="GO" id="GO:0016052">
    <property type="term" value="P:carbohydrate catabolic process"/>
    <property type="evidence" value="ECO:0007669"/>
    <property type="project" value="TreeGrafter"/>
</dbReference>
<evidence type="ECO:0000256" key="5">
    <source>
        <dbReference type="ARBA" id="ARBA00023270"/>
    </source>
</evidence>
<dbReference type="GO" id="GO:0046386">
    <property type="term" value="P:deoxyribose phosphate catabolic process"/>
    <property type="evidence" value="ECO:0007669"/>
    <property type="project" value="UniProtKB-UniPathway"/>
</dbReference>
<dbReference type="InterPro" id="IPR002915">
    <property type="entry name" value="DeoC/FbaB/LacD_aldolase"/>
</dbReference>
<dbReference type="CDD" id="cd00959">
    <property type="entry name" value="DeoC"/>
    <property type="match status" value="1"/>
</dbReference>
<evidence type="ECO:0000313" key="9">
    <source>
        <dbReference type="EMBL" id="OSS44559.1"/>
    </source>
</evidence>
<proteinExistence type="inferred from homology"/>
<accession>A0A1Y2LLS8</accession>
<dbReference type="HAMAP" id="MF_00114">
    <property type="entry name" value="DeoC_type1"/>
    <property type="match status" value="1"/>
</dbReference>
<gene>
    <name evidence="9" type="ORF">B5807_10834</name>
</gene>
<comment type="catalytic activity">
    <reaction evidence="7">
        <text>2-deoxy-D-ribose 5-phosphate = D-glyceraldehyde 3-phosphate + acetaldehyde</text>
        <dbReference type="Rhea" id="RHEA:12821"/>
        <dbReference type="ChEBI" id="CHEBI:15343"/>
        <dbReference type="ChEBI" id="CHEBI:59776"/>
        <dbReference type="ChEBI" id="CHEBI:62877"/>
        <dbReference type="EC" id="4.1.2.4"/>
    </reaction>
</comment>
<dbReference type="PANTHER" id="PTHR10889">
    <property type="entry name" value="DEOXYRIBOSE-PHOSPHATE ALDOLASE"/>
    <property type="match status" value="1"/>
</dbReference>
<dbReference type="InParanoid" id="A0A1Y2LLS8"/>
<evidence type="ECO:0000256" key="8">
    <source>
        <dbReference type="SAM" id="MobiDB-lite"/>
    </source>
</evidence>
<reference evidence="9 10" key="1">
    <citation type="journal article" date="2017" name="Genome Announc.">
        <title>Genome sequence of the saprophytic ascomycete Epicoccum nigrum ICMP 19927 strain isolated from New Zealand.</title>
        <authorList>
            <person name="Fokin M."/>
            <person name="Fleetwood D."/>
            <person name="Weir B.S."/>
            <person name="Villas-Boas S.G."/>
        </authorList>
    </citation>
    <scope>NUCLEOTIDE SEQUENCE [LARGE SCALE GENOMIC DNA]</scope>
    <source>
        <strain evidence="9 10">ICMP 19927</strain>
    </source>
</reference>
<protein>
    <recommendedName>
        <fullName evidence="2">deoxyribose-phosphate aldolase</fullName>
        <ecNumber evidence="2">4.1.2.4</ecNumber>
    </recommendedName>
    <alternativeName>
        <fullName evidence="6">2-deoxy-D-ribose 5-phosphate aldolase</fullName>
    </alternativeName>
</protein>
<keyword evidence="10" id="KW-1185">Reference proteome</keyword>
<evidence type="ECO:0000256" key="2">
    <source>
        <dbReference type="ARBA" id="ARBA00012515"/>
    </source>
</evidence>
<evidence type="ECO:0000256" key="3">
    <source>
        <dbReference type="ARBA" id="ARBA00022490"/>
    </source>
</evidence>
<dbReference type="EMBL" id="KZ107857">
    <property type="protein sequence ID" value="OSS44559.1"/>
    <property type="molecule type" value="Genomic_DNA"/>
</dbReference>
<comment type="similarity">
    <text evidence="1">Belongs to the DeoC/FbaB aldolase family. DeoC type 1 subfamily.</text>
</comment>
<dbReference type="EC" id="4.1.2.4" evidence="2"/>
<dbReference type="InterPro" id="IPR013785">
    <property type="entry name" value="Aldolase_TIM"/>
</dbReference>
<dbReference type="Pfam" id="PF01791">
    <property type="entry name" value="DeoC"/>
    <property type="match status" value="1"/>
</dbReference>
<sequence>MSTPAENPHPIPLTESEVLIRGFLAANPALDAELGPIEIMTDRYTNEEWAAQIAQTQKAVLEEVESGERAQKVYEGPKMRNGNEALKELAKTVDHTVLKLDATSAQIDSLCSEARTEDFKSVCVRLNWVQRCATNLKGSSVVVAAVVGFHEGTQDTYSKLREARACVEAGASELDLVLNHSLLTKHNKPVSPKPIRSHDSAIDSITAANTAANSGSIVSSDDEEIPDYSAIYRELASIRSLCPSPVVIKLILETSQLSAEQILAASHLAAAANLDFIKTSTGFNGPGASLPNVQLMVGAAEYLHRTGISKRQMAVKASGGVRSLEDAVKMLEAGATRLGTSSGLWIMQQAREKVEQAGSGKGGDKPGMTRLYTDDSEGGGY</sequence>
<evidence type="ECO:0000313" key="10">
    <source>
        <dbReference type="Proteomes" id="UP000193240"/>
    </source>
</evidence>
<dbReference type="SMART" id="SM01133">
    <property type="entry name" value="DeoC"/>
    <property type="match status" value="1"/>
</dbReference>
<evidence type="ECO:0000256" key="7">
    <source>
        <dbReference type="ARBA" id="ARBA00048791"/>
    </source>
</evidence>
<evidence type="ECO:0000256" key="6">
    <source>
        <dbReference type="ARBA" id="ARBA00032755"/>
    </source>
</evidence>
<evidence type="ECO:0000256" key="4">
    <source>
        <dbReference type="ARBA" id="ARBA00023239"/>
    </source>
</evidence>